<gene>
    <name evidence="1" type="ORF">EO081_07530</name>
</gene>
<dbReference type="AlphaFoldDB" id="A0A4Q2IXG0"/>
<comment type="caution">
    <text evidence="1">The sequence shown here is derived from an EMBL/GenBank/DDBJ whole genome shotgun (WGS) entry which is preliminary data.</text>
</comment>
<dbReference type="InterPro" id="IPR009414">
    <property type="entry name" value="DUF1064"/>
</dbReference>
<dbReference type="Pfam" id="PF06356">
    <property type="entry name" value="DUF1064"/>
    <property type="match status" value="1"/>
</dbReference>
<evidence type="ECO:0000313" key="1">
    <source>
        <dbReference type="EMBL" id="RXZ35459.1"/>
    </source>
</evidence>
<protein>
    <submittedName>
        <fullName evidence="1">DUF1064 domain-containing protein</fullName>
    </submittedName>
</protein>
<organism evidence="1 2">
    <name type="scientific">Sphingomonas desiccabilis</name>
    <dbReference type="NCBI Taxonomy" id="429134"/>
    <lineage>
        <taxon>Bacteria</taxon>
        <taxon>Pseudomonadati</taxon>
        <taxon>Pseudomonadota</taxon>
        <taxon>Alphaproteobacteria</taxon>
        <taxon>Sphingomonadales</taxon>
        <taxon>Sphingomonadaceae</taxon>
        <taxon>Sphingomonas</taxon>
    </lineage>
</organism>
<sequence>MPRRTRCARAWVCPPPRGRHCEGSSVKRRTHKYAAKQADCCFGHVHPSKREARRCADLHLLLRAGEISELVNEPKYYFEVNGRALVHDNGRRAVFTPDFRYRRKRDGRLVVEDTKGMSVRDWPLRKALFRACYPDIELIES</sequence>
<keyword evidence="2" id="KW-1185">Reference proteome</keyword>
<dbReference type="Proteomes" id="UP000292347">
    <property type="component" value="Unassembled WGS sequence"/>
</dbReference>
<reference evidence="1 2" key="1">
    <citation type="submission" date="2019-01" db="EMBL/GenBank/DDBJ databases">
        <title>Sphingomonas mucosissima sp. nov. and Sphingomonas desiccabilis sp. nov., from biological soil crusts in the Colorado Plateau, USA.</title>
        <authorList>
            <person name="Zhu D."/>
        </authorList>
    </citation>
    <scope>NUCLEOTIDE SEQUENCE [LARGE SCALE GENOMIC DNA]</scope>
    <source>
        <strain evidence="1 2">CP1D</strain>
    </source>
</reference>
<accession>A0A4Q2IXG0</accession>
<evidence type="ECO:0000313" key="2">
    <source>
        <dbReference type="Proteomes" id="UP000292347"/>
    </source>
</evidence>
<dbReference type="EMBL" id="SDPT01000001">
    <property type="protein sequence ID" value="RXZ35459.1"/>
    <property type="molecule type" value="Genomic_DNA"/>
</dbReference>
<name>A0A4Q2IXG0_9SPHN</name>
<proteinExistence type="predicted"/>
<dbReference type="OrthoDB" id="7562115at2"/>